<organism evidence="1 2">
    <name type="scientific">Coniella lustricola</name>
    <dbReference type="NCBI Taxonomy" id="2025994"/>
    <lineage>
        <taxon>Eukaryota</taxon>
        <taxon>Fungi</taxon>
        <taxon>Dikarya</taxon>
        <taxon>Ascomycota</taxon>
        <taxon>Pezizomycotina</taxon>
        <taxon>Sordariomycetes</taxon>
        <taxon>Sordariomycetidae</taxon>
        <taxon>Diaporthales</taxon>
        <taxon>Schizoparmaceae</taxon>
        <taxon>Coniella</taxon>
    </lineage>
</organism>
<proteinExistence type="predicted"/>
<reference evidence="1 2" key="1">
    <citation type="journal article" date="2018" name="Mycol. Prog.">
        <title>Coniella lustricola, a new species from submerged detritus.</title>
        <authorList>
            <person name="Raudabaugh D.B."/>
            <person name="Iturriaga T."/>
            <person name="Carver A."/>
            <person name="Mondo S."/>
            <person name="Pangilinan J."/>
            <person name="Lipzen A."/>
            <person name="He G."/>
            <person name="Amirebrahimi M."/>
            <person name="Grigoriev I.V."/>
            <person name="Miller A.N."/>
        </authorList>
    </citation>
    <scope>NUCLEOTIDE SEQUENCE [LARGE SCALE GENOMIC DNA]</scope>
    <source>
        <strain evidence="1 2">B22-T-1</strain>
    </source>
</reference>
<accession>A0A2T3AMP9</accession>
<dbReference type="Proteomes" id="UP000241462">
    <property type="component" value="Unassembled WGS sequence"/>
</dbReference>
<dbReference type="AlphaFoldDB" id="A0A2T3AMP9"/>
<evidence type="ECO:0000313" key="1">
    <source>
        <dbReference type="EMBL" id="PSS03688.1"/>
    </source>
</evidence>
<name>A0A2T3AMP9_9PEZI</name>
<keyword evidence="2" id="KW-1185">Reference proteome</keyword>
<sequence length="151" mass="16466">MPSCSAIASGYLRYDASFNTNHLLSTGMRSLAVLIAHIHARTSATTTTVISLSIAPRLPSASSPASYPPFFSLFFSLLDTAQISRHSRNIDHQCQYTENLSSFSAADPLSRARTASSIFFCVFVLALPRTRPCFFRVLGGGHLSPFPPDEH</sequence>
<protein>
    <submittedName>
        <fullName evidence="1">Uncharacterized protein</fullName>
    </submittedName>
</protein>
<evidence type="ECO:0000313" key="2">
    <source>
        <dbReference type="Proteomes" id="UP000241462"/>
    </source>
</evidence>
<dbReference type="EMBL" id="KZ678374">
    <property type="protein sequence ID" value="PSS03688.1"/>
    <property type="molecule type" value="Genomic_DNA"/>
</dbReference>
<gene>
    <name evidence="1" type="ORF">BD289DRAFT_420968</name>
</gene>
<dbReference type="InParanoid" id="A0A2T3AMP9"/>